<keyword evidence="1" id="KW-0813">Transport</keyword>
<keyword evidence="9" id="KW-1185">Reference proteome</keyword>
<evidence type="ECO:0000256" key="6">
    <source>
        <dbReference type="ARBA" id="ARBA00037066"/>
    </source>
</evidence>
<accession>A0A318TF67</accession>
<comment type="function">
    <text evidence="6">Part of the ABC transporter complex HmuTUV involved in hemin import. Responsible for energy coupling to the transport system.</text>
</comment>
<dbReference type="InterPro" id="IPR003593">
    <property type="entry name" value="AAA+_ATPase"/>
</dbReference>
<feature type="domain" description="ABC transporter" evidence="7">
    <location>
        <begin position="5"/>
        <end position="242"/>
    </location>
</feature>
<dbReference type="OrthoDB" id="9810077at2"/>
<proteinExistence type="predicted"/>
<evidence type="ECO:0000256" key="2">
    <source>
        <dbReference type="ARBA" id="ARBA00022741"/>
    </source>
</evidence>
<dbReference type="Proteomes" id="UP000248148">
    <property type="component" value="Unassembled WGS sequence"/>
</dbReference>
<dbReference type="SUPFAM" id="SSF52540">
    <property type="entry name" value="P-loop containing nucleoside triphosphate hydrolases"/>
    <property type="match status" value="1"/>
</dbReference>
<dbReference type="InterPro" id="IPR027417">
    <property type="entry name" value="P-loop_NTPase"/>
</dbReference>
<sequence length="263" mass="28186">MSEVLRTNAASFAIAGKTLLDRVDLSIDAGELIAIVGPNGAGKSTLLRLLSGDLRPSSGAVQLRGKDLSGYPARELALRRAMLAQHVNVSFPFTVEEVVWMGAGEFERARAAPFVEAALREVGLQEFRSRTITTLSGGEQQRAHFARILVQLWGSEAGHGPGILLLDEPTSSLDIRHQLDLANTARRCARNGTTVIAILHDLNLAVRFADRIIVLHGGTIAADGAPMQVMQNAVIDRVFDVELAIQLDGTGRPFVLPELAGVA</sequence>
<name>A0A318TF67_9BRAD</name>
<comment type="function">
    <text evidence="5">Involved in beta-(1--&gt;2)glucan export. Transmembrane domains (TMD) form a pore in the inner membrane and the ATP-binding domain (NBD) is responsible for energy generation.</text>
</comment>
<dbReference type="PANTHER" id="PTHR42794">
    <property type="entry name" value="HEMIN IMPORT ATP-BINDING PROTEIN HMUV"/>
    <property type="match status" value="1"/>
</dbReference>
<evidence type="ECO:0000256" key="1">
    <source>
        <dbReference type="ARBA" id="ARBA00022448"/>
    </source>
</evidence>
<dbReference type="PROSITE" id="PS50893">
    <property type="entry name" value="ABC_TRANSPORTER_2"/>
    <property type="match status" value="1"/>
</dbReference>
<keyword evidence="3 8" id="KW-0067">ATP-binding</keyword>
<organism evidence="8 9">
    <name type="scientific">Rhodopseudomonas faecalis</name>
    <dbReference type="NCBI Taxonomy" id="99655"/>
    <lineage>
        <taxon>Bacteria</taxon>
        <taxon>Pseudomonadati</taxon>
        <taxon>Pseudomonadota</taxon>
        <taxon>Alphaproteobacteria</taxon>
        <taxon>Hyphomicrobiales</taxon>
        <taxon>Nitrobacteraceae</taxon>
        <taxon>Rhodopseudomonas</taxon>
    </lineage>
</organism>
<dbReference type="EMBL" id="QJTI01000006">
    <property type="protein sequence ID" value="PYF03612.1"/>
    <property type="molecule type" value="Genomic_DNA"/>
</dbReference>
<dbReference type="GO" id="GO:0016887">
    <property type="term" value="F:ATP hydrolysis activity"/>
    <property type="evidence" value="ECO:0007669"/>
    <property type="project" value="InterPro"/>
</dbReference>
<dbReference type="RefSeq" id="WP_110780408.1">
    <property type="nucleotide sequence ID" value="NZ_QJTI01000006.1"/>
</dbReference>
<protein>
    <submittedName>
        <fullName evidence="8">Iron complex transport system ATP-binding protein</fullName>
    </submittedName>
</protein>
<evidence type="ECO:0000256" key="3">
    <source>
        <dbReference type="ARBA" id="ARBA00022840"/>
    </source>
</evidence>
<dbReference type="Pfam" id="PF00005">
    <property type="entry name" value="ABC_tran"/>
    <property type="match status" value="1"/>
</dbReference>
<dbReference type="InterPro" id="IPR003439">
    <property type="entry name" value="ABC_transporter-like_ATP-bd"/>
</dbReference>
<evidence type="ECO:0000313" key="9">
    <source>
        <dbReference type="Proteomes" id="UP000248148"/>
    </source>
</evidence>
<evidence type="ECO:0000259" key="7">
    <source>
        <dbReference type="PROSITE" id="PS50893"/>
    </source>
</evidence>
<evidence type="ECO:0000313" key="8">
    <source>
        <dbReference type="EMBL" id="PYF03612.1"/>
    </source>
</evidence>
<reference evidence="8 9" key="1">
    <citation type="submission" date="2018-06" db="EMBL/GenBank/DDBJ databases">
        <title>Genomic Encyclopedia of Archaeal and Bacterial Type Strains, Phase II (KMG-II): from individual species to whole genera.</title>
        <authorList>
            <person name="Goeker M."/>
        </authorList>
    </citation>
    <scope>NUCLEOTIDE SEQUENCE [LARGE SCALE GENOMIC DNA]</scope>
    <source>
        <strain evidence="8 9">JCM 11668</strain>
    </source>
</reference>
<dbReference type="GO" id="GO:0005524">
    <property type="term" value="F:ATP binding"/>
    <property type="evidence" value="ECO:0007669"/>
    <property type="project" value="UniProtKB-KW"/>
</dbReference>
<dbReference type="CDD" id="cd03214">
    <property type="entry name" value="ABC_Iron-Siderophores_B12_Hemin"/>
    <property type="match status" value="1"/>
</dbReference>
<evidence type="ECO:0000256" key="5">
    <source>
        <dbReference type="ARBA" id="ARBA00024722"/>
    </source>
</evidence>
<dbReference type="PANTHER" id="PTHR42794:SF1">
    <property type="entry name" value="HEMIN IMPORT ATP-BINDING PROTEIN HMUV"/>
    <property type="match status" value="1"/>
</dbReference>
<gene>
    <name evidence="8" type="ORF">BJ122_106103</name>
</gene>
<comment type="caution">
    <text evidence="8">The sequence shown here is derived from an EMBL/GenBank/DDBJ whole genome shotgun (WGS) entry which is preliminary data.</text>
</comment>
<dbReference type="NCBIfam" id="NF010068">
    <property type="entry name" value="PRK13548.1"/>
    <property type="match status" value="1"/>
</dbReference>
<evidence type="ECO:0000256" key="4">
    <source>
        <dbReference type="ARBA" id="ARBA00022967"/>
    </source>
</evidence>
<keyword evidence="4" id="KW-1278">Translocase</keyword>
<keyword evidence="2" id="KW-0547">Nucleotide-binding</keyword>
<dbReference type="AlphaFoldDB" id="A0A318TF67"/>
<dbReference type="SMART" id="SM00382">
    <property type="entry name" value="AAA"/>
    <property type="match status" value="1"/>
</dbReference>
<dbReference type="Gene3D" id="3.40.50.300">
    <property type="entry name" value="P-loop containing nucleotide triphosphate hydrolases"/>
    <property type="match status" value="1"/>
</dbReference>